<feature type="compositionally biased region" description="Pro residues" evidence="1">
    <location>
        <begin position="205"/>
        <end position="218"/>
    </location>
</feature>
<proteinExistence type="predicted"/>
<comment type="caution">
    <text evidence="2">The sequence shown here is derived from an EMBL/GenBank/DDBJ whole genome shotgun (WGS) entry which is preliminary data.</text>
</comment>
<keyword evidence="4" id="KW-1185">Reference proteome</keyword>
<reference evidence="2" key="1">
    <citation type="submission" date="2023-03" db="EMBL/GenBank/DDBJ databases">
        <title>Massive genome expansion in bonnet fungi (Mycena s.s.) driven by repeated elements and novel gene families across ecological guilds.</title>
        <authorList>
            <consortium name="Lawrence Berkeley National Laboratory"/>
            <person name="Harder C.B."/>
            <person name="Miyauchi S."/>
            <person name="Viragh M."/>
            <person name="Kuo A."/>
            <person name="Thoen E."/>
            <person name="Andreopoulos B."/>
            <person name="Lu D."/>
            <person name="Skrede I."/>
            <person name="Drula E."/>
            <person name="Henrissat B."/>
            <person name="Morin E."/>
            <person name="Kohler A."/>
            <person name="Barry K."/>
            <person name="LaButti K."/>
            <person name="Morin E."/>
            <person name="Salamov A."/>
            <person name="Lipzen A."/>
            <person name="Mereny Z."/>
            <person name="Hegedus B."/>
            <person name="Baldrian P."/>
            <person name="Stursova M."/>
            <person name="Weitz H."/>
            <person name="Taylor A."/>
            <person name="Grigoriev I.V."/>
            <person name="Nagy L.G."/>
            <person name="Martin F."/>
            <person name="Kauserud H."/>
        </authorList>
    </citation>
    <scope>NUCLEOTIDE SEQUENCE</scope>
    <source>
        <strain evidence="2">CBHHK200</strain>
    </source>
</reference>
<evidence type="ECO:0000256" key="1">
    <source>
        <dbReference type="SAM" id="MobiDB-lite"/>
    </source>
</evidence>
<organism evidence="2 4">
    <name type="scientific">Mycena alexandri</name>
    <dbReference type="NCBI Taxonomy" id="1745969"/>
    <lineage>
        <taxon>Eukaryota</taxon>
        <taxon>Fungi</taxon>
        <taxon>Dikarya</taxon>
        <taxon>Basidiomycota</taxon>
        <taxon>Agaricomycotina</taxon>
        <taxon>Agaricomycetes</taxon>
        <taxon>Agaricomycetidae</taxon>
        <taxon>Agaricales</taxon>
        <taxon>Marasmiineae</taxon>
        <taxon>Mycenaceae</taxon>
        <taxon>Mycena</taxon>
    </lineage>
</organism>
<accession>A0AAD6S4T4</accession>
<name>A0AAD6S4T4_9AGAR</name>
<feature type="compositionally biased region" description="Polar residues" evidence="1">
    <location>
        <begin position="182"/>
        <end position="197"/>
    </location>
</feature>
<evidence type="ECO:0000313" key="2">
    <source>
        <dbReference type="EMBL" id="KAJ7020291.1"/>
    </source>
</evidence>
<protein>
    <submittedName>
        <fullName evidence="2">Uncharacterized protein</fullName>
    </submittedName>
</protein>
<evidence type="ECO:0000313" key="4">
    <source>
        <dbReference type="Proteomes" id="UP001218188"/>
    </source>
</evidence>
<gene>
    <name evidence="3" type="ORF">C8F04DRAFT_259990</name>
    <name evidence="2" type="ORF">C8F04DRAFT_303252</name>
</gene>
<dbReference type="EMBL" id="JARJCM010000268">
    <property type="protein sequence ID" value="KAJ7020291.1"/>
    <property type="molecule type" value="Genomic_DNA"/>
</dbReference>
<dbReference type="EMBL" id="JARJCM010000223">
    <property type="protein sequence ID" value="KAJ7021794.1"/>
    <property type="molecule type" value="Genomic_DNA"/>
</dbReference>
<dbReference type="AlphaFoldDB" id="A0AAD6S4T4"/>
<feature type="compositionally biased region" description="Pro residues" evidence="1">
    <location>
        <begin position="22"/>
        <end position="33"/>
    </location>
</feature>
<feature type="region of interest" description="Disordered" evidence="1">
    <location>
        <begin position="16"/>
        <end position="114"/>
    </location>
</feature>
<sequence>MNHPYSSAASFIYFNDSERPLPQLPPPAPPKTPYPSSSASSLPPNPPAYEESGWLGEDPYKASVSAISSTPPQHANLFGPDAALREYAQSAPLRPQRSSTFTPPPARTGKRDSDVWSIRSVGSVRLRARITNFYRKHTTKATITPESDPLPARPAPERRDSGPVSEWVDDEEGEDYEHARASSRSSGMVTTSTSKVNSPKKGPHSPWPTKGPPSPWPPTKQGVVIRYEGVDEPEALRRPAPVPYEKRPSERRLEDKKHDEWRQRMIERFTL</sequence>
<feature type="region of interest" description="Disordered" evidence="1">
    <location>
        <begin position="137"/>
        <end position="257"/>
    </location>
</feature>
<feature type="compositionally biased region" description="Basic and acidic residues" evidence="1">
    <location>
        <begin position="244"/>
        <end position="257"/>
    </location>
</feature>
<dbReference type="Proteomes" id="UP001218188">
    <property type="component" value="Unassembled WGS sequence"/>
</dbReference>
<evidence type="ECO:0000313" key="3">
    <source>
        <dbReference type="EMBL" id="KAJ7021794.1"/>
    </source>
</evidence>